<dbReference type="InterPro" id="IPR005561">
    <property type="entry name" value="ANTAR"/>
</dbReference>
<keyword evidence="2" id="KW-0804">Transcription</keyword>
<keyword evidence="1" id="KW-0805">Transcription regulation</keyword>
<dbReference type="SUPFAM" id="SSF55781">
    <property type="entry name" value="GAF domain-like"/>
    <property type="match status" value="1"/>
</dbReference>
<gene>
    <name evidence="4" type="ORF">Air01nite_10040</name>
</gene>
<dbReference type="EMBL" id="BONC01000004">
    <property type="protein sequence ID" value="GIF54909.1"/>
    <property type="molecule type" value="Genomic_DNA"/>
</dbReference>
<protein>
    <recommendedName>
        <fullName evidence="3">ANTAR domain-containing protein</fullName>
    </recommendedName>
</protein>
<evidence type="ECO:0000256" key="1">
    <source>
        <dbReference type="ARBA" id="ARBA00023015"/>
    </source>
</evidence>
<feature type="domain" description="ANTAR" evidence="3">
    <location>
        <begin position="170"/>
        <end position="233"/>
    </location>
</feature>
<dbReference type="Gene3D" id="3.30.450.40">
    <property type="match status" value="1"/>
</dbReference>
<dbReference type="Proteomes" id="UP000624325">
    <property type="component" value="Unassembled WGS sequence"/>
</dbReference>
<reference evidence="4 5" key="1">
    <citation type="submission" date="2021-01" db="EMBL/GenBank/DDBJ databases">
        <title>Whole genome shotgun sequence of Asanoa iriomotensis NBRC 100142.</title>
        <authorList>
            <person name="Komaki H."/>
            <person name="Tamura T."/>
        </authorList>
    </citation>
    <scope>NUCLEOTIDE SEQUENCE [LARGE SCALE GENOMIC DNA]</scope>
    <source>
        <strain evidence="4 5">NBRC 100142</strain>
    </source>
</reference>
<dbReference type="Gene3D" id="1.10.10.10">
    <property type="entry name" value="Winged helix-like DNA-binding domain superfamily/Winged helix DNA-binding domain"/>
    <property type="match status" value="1"/>
</dbReference>
<dbReference type="InterPro" id="IPR036388">
    <property type="entry name" value="WH-like_DNA-bd_sf"/>
</dbReference>
<name>A0ABQ4BWJ4_9ACTN</name>
<sequence>MHRRAQRLHLAAAAMHVAHADRLKTWADGSRRHKALPGLMVGVAETAGADSATVAVFGPGLVETLTIASDDTAKAAQDAEFALGEGPAREAATGDRAVRAAGDALRRRWPAYGSAVGGLGIHSVAAVPILPVRGTPIGALTLFGLAPNRTIGDLDSLHMIADIVAYMLLSDNDTKSTPGSFPFADGDHRAIIHQAAGLVSVQNGCAIPDALALIRARAFADERPLESIAADILDQRLRLP</sequence>
<proteinExistence type="predicted"/>
<dbReference type="SMART" id="SM01012">
    <property type="entry name" value="ANTAR"/>
    <property type="match status" value="1"/>
</dbReference>
<evidence type="ECO:0000259" key="3">
    <source>
        <dbReference type="SMART" id="SM01012"/>
    </source>
</evidence>
<dbReference type="InterPro" id="IPR029016">
    <property type="entry name" value="GAF-like_dom_sf"/>
</dbReference>
<evidence type="ECO:0000313" key="5">
    <source>
        <dbReference type="Proteomes" id="UP000624325"/>
    </source>
</evidence>
<evidence type="ECO:0000256" key="2">
    <source>
        <dbReference type="ARBA" id="ARBA00023163"/>
    </source>
</evidence>
<dbReference type="InterPro" id="IPR003018">
    <property type="entry name" value="GAF"/>
</dbReference>
<accession>A0ABQ4BWJ4</accession>
<organism evidence="4 5">
    <name type="scientific">Asanoa iriomotensis</name>
    <dbReference type="NCBI Taxonomy" id="234613"/>
    <lineage>
        <taxon>Bacteria</taxon>
        <taxon>Bacillati</taxon>
        <taxon>Actinomycetota</taxon>
        <taxon>Actinomycetes</taxon>
        <taxon>Micromonosporales</taxon>
        <taxon>Micromonosporaceae</taxon>
        <taxon>Asanoa</taxon>
    </lineage>
</organism>
<dbReference type="Pfam" id="PF13185">
    <property type="entry name" value="GAF_2"/>
    <property type="match status" value="1"/>
</dbReference>
<comment type="caution">
    <text evidence="4">The sequence shown here is derived from an EMBL/GenBank/DDBJ whole genome shotgun (WGS) entry which is preliminary data.</text>
</comment>
<keyword evidence="5" id="KW-1185">Reference proteome</keyword>
<evidence type="ECO:0000313" key="4">
    <source>
        <dbReference type="EMBL" id="GIF54909.1"/>
    </source>
</evidence>